<comment type="caution">
    <text evidence="2">The sequence shown here is derived from an EMBL/GenBank/DDBJ whole genome shotgun (WGS) entry which is preliminary data.</text>
</comment>
<dbReference type="InterPro" id="IPR008254">
    <property type="entry name" value="Flavodoxin/NO_synth"/>
</dbReference>
<dbReference type="InterPro" id="IPR029039">
    <property type="entry name" value="Flavoprotein-like_sf"/>
</dbReference>
<dbReference type="STRING" id="993692.IV57_GL000773"/>
<dbReference type="Gene3D" id="3.40.50.360">
    <property type="match status" value="1"/>
</dbReference>
<dbReference type="Pfam" id="PF12682">
    <property type="entry name" value="Flavodoxin_4"/>
    <property type="match status" value="1"/>
</dbReference>
<evidence type="ECO:0000313" key="3">
    <source>
        <dbReference type="Proteomes" id="UP000051006"/>
    </source>
</evidence>
<name>A0A0R2LH66_9LACO</name>
<dbReference type="SUPFAM" id="SSF52218">
    <property type="entry name" value="Flavoproteins"/>
    <property type="match status" value="1"/>
</dbReference>
<gene>
    <name evidence="2" type="ORF">IV57_GL000773</name>
</gene>
<dbReference type="GO" id="GO:0016651">
    <property type="term" value="F:oxidoreductase activity, acting on NAD(P)H"/>
    <property type="evidence" value="ECO:0007669"/>
    <property type="project" value="UniProtKB-ARBA"/>
</dbReference>
<dbReference type="RefSeq" id="WP_083488937.1">
    <property type="nucleotide sequence ID" value="NZ_JQCF01000016.1"/>
</dbReference>
<dbReference type="GO" id="GO:0009055">
    <property type="term" value="F:electron transfer activity"/>
    <property type="evidence" value="ECO:0007669"/>
    <property type="project" value="InterPro"/>
</dbReference>
<protein>
    <submittedName>
        <fullName evidence="2">Flavodoxin</fullName>
    </submittedName>
</protein>
<dbReference type="GO" id="GO:0010181">
    <property type="term" value="F:FMN binding"/>
    <property type="evidence" value="ECO:0007669"/>
    <property type="project" value="InterPro"/>
</dbReference>
<dbReference type="PROSITE" id="PS00201">
    <property type="entry name" value="FLAVODOXIN"/>
    <property type="match status" value="1"/>
</dbReference>
<dbReference type="PANTHER" id="PTHR39201">
    <property type="entry name" value="EXPORTED PROTEIN-RELATED"/>
    <property type="match status" value="1"/>
</dbReference>
<dbReference type="PATRIC" id="fig|993692.3.peg.781"/>
<dbReference type="EMBL" id="JQCF01000016">
    <property type="protein sequence ID" value="KRN98860.1"/>
    <property type="molecule type" value="Genomic_DNA"/>
</dbReference>
<dbReference type="Proteomes" id="UP000051006">
    <property type="component" value="Unassembled WGS sequence"/>
</dbReference>
<dbReference type="InterPro" id="IPR001226">
    <property type="entry name" value="Flavodoxin_CS"/>
</dbReference>
<organism evidence="2 3">
    <name type="scientific">Companilactobacillus kimchiensis</name>
    <dbReference type="NCBI Taxonomy" id="993692"/>
    <lineage>
        <taxon>Bacteria</taxon>
        <taxon>Bacillati</taxon>
        <taxon>Bacillota</taxon>
        <taxon>Bacilli</taxon>
        <taxon>Lactobacillales</taxon>
        <taxon>Lactobacillaceae</taxon>
        <taxon>Companilactobacillus</taxon>
    </lineage>
</organism>
<evidence type="ECO:0000259" key="1">
    <source>
        <dbReference type="Pfam" id="PF12682"/>
    </source>
</evidence>
<dbReference type="OrthoDB" id="9806505at2"/>
<reference evidence="2 3" key="1">
    <citation type="journal article" date="2015" name="Genome Announc.">
        <title>Expanding the biotechnology potential of lactobacilli through comparative genomics of 213 strains and associated genera.</title>
        <authorList>
            <person name="Sun Z."/>
            <person name="Harris H.M."/>
            <person name="McCann A."/>
            <person name="Guo C."/>
            <person name="Argimon S."/>
            <person name="Zhang W."/>
            <person name="Yang X."/>
            <person name="Jeffery I.B."/>
            <person name="Cooney J.C."/>
            <person name="Kagawa T.F."/>
            <person name="Liu W."/>
            <person name="Song Y."/>
            <person name="Salvetti E."/>
            <person name="Wrobel A."/>
            <person name="Rasinkangas P."/>
            <person name="Parkhill J."/>
            <person name="Rea M.C."/>
            <person name="O'Sullivan O."/>
            <person name="Ritari J."/>
            <person name="Douillard F.P."/>
            <person name="Paul Ross R."/>
            <person name="Yang R."/>
            <person name="Briner A.E."/>
            <person name="Felis G.E."/>
            <person name="de Vos W.M."/>
            <person name="Barrangou R."/>
            <person name="Klaenhammer T.R."/>
            <person name="Caufield P.W."/>
            <person name="Cui Y."/>
            <person name="Zhang H."/>
            <person name="O'Toole P.W."/>
        </authorList>
    </citation>
    <scope>NUCLEOTIDE SEQUENCE [LARGE SCALE GENOMIC DNA]</scope>
    <source>
        <strain evidence="2 3">DSM 24716</strain>
    </source>
</reference>
<dbReference type="AlphaFoldDB" id="A0A0R2LH66"/>
<feature type="domain" description="Flavodoxin-like" evidence="1">
    <location>
        <begin position="6"/>
        <end position="123"/>
    </location>
</feature>
<accession>A0A0R2LH66</accession>
<proteinExistence type="predicted"/>
<keyword evidence="3" id="KW-1185">Reference proteome</keyword>
<sequence length="160" mass="18026">MAADNKKVIIYFTSSGTTKRAAEKIQQATHADIFELQAAEPYPQDYEAVAARGKKEMDSKTHPEIAEDELPDFSKYDEIFVGFPTWWSQPPMIIHSLFDVVDFSGKTVIPFTTSMSSTIDDSMLVFDEMTAKDNGVKLTDGIRYDNDGNLSNFLKRNNLI</sequence>
<dbReference type="PANTHER" id="PTHR39201:SF1">
    <property type="entry name" value="FLAVODOXIN-LIKE DOMAIN-CONTAINING PROTEIN"/>
    <property type="match status" value="1"/>
</dbReference>
<evidence type="ECO:0000313" key="2">
    <source>
        <dbReference type="EMBL" id="KRN98860.1"/>
    </source>
</evidence>